<evidence type="ECO:0000313" key="10">
    <source>
        <dbReference type="Proteomes" id="UP000236161"/>
    </source>
</evidence>
<comment type="similarity">
    <text evidence="1">Belongs to the ATP-dependent AMP-binding enzyme family.</text>
</comment>
<dbReference type="GO" id="GO:0005524">
    <property type="term" value="F:ATP binding"/>
    <property type="evidence" value="ECO:0007669"/>
    <property type="project" value="UniProtKB-KW"/>
</dbReference>
<evidence type="ECO:0000259" key="7">
    <source>
        <dbReference type="Pfam" id="PF00501"/>
    </source>
</evidence>
<evidence type="ECO:0000313" key="9">
    <source>
        <dbReference type="EMBL" id="PKA53234.1"/>
    </source>
</evidence>
<dbReference type="GO" id="GO:0005777">
    <property type="term" value="C:peroxisome"/>
    <property type="evidence" value="ECO:0007669"/>
    <property type="project" value="TreeGrafter"/>
</dbReference>
<gene>
    <name evidence="9" type="primary">4CLL6</name>
    <name evidence="9" type="ORF">AXF42_Ash009964</name>
</gene>
<keyword evidence="6" id="KW-0472">Membrane</keyword>
<dbReference type="Pfam" id="PF00501">
    <property type="entry name" value="AMP-binding"/>
    <property type="match status" value="1"/>
</dbReference>
<dbReference type="PANTHER" id="PTHR24096:SF149">
    <property type="entry name" value="AMP-BINDING DOMAIN-CONTAINING PROTEIN-RELATED"/>
    <property type="match status" value="1"/>
</dbReference>
<dbReference type="PANTHER" id="PTHR24096">
    <property type="entry name" value="LONG-CHAIN-FATTY-ACID--COA LIGASE"/>
    <property type="match status" value="1"/>
</dbReference>
<dbReference type="OrthoDB" id="10253869at2759"/>
<feature type="domain" description="AMP-binding enzyme C-terminal" evidence="8">
    <location>
        <begin position="465"/>
        <end position="539"/>
    </location>
</feature>
<feature type="transmembrane region" description="Helical" evidence="6">
    <location>
        <begin position="103"/>
        <end position="125"/>
    </location>
</feature>
<keyword evidence="3 9" id="KW-0436">Ligase</keyword>
<dbReference type="InterPro" id="IPR020845">
    <property type="entry name" value="AMP-binding_CS"/>
</dbReference>
<keyword evidence="4" id="KW-0067">ATP-binding</keyword>
<dbReference type="InterPro" id="IPR025110">
    <property type="entry name" value="AMP-bd_C"/>
</dbReference>
<dbReference type="SUPFAM" id="SSF56801">
    <property type="entry name" value="Acetyl-CoA synthetase-like"/>
    <property type="match status" value="1"/>
</dbReference>
<dbReference type="Gene3D" id="3.30.300.30">
    <property type="match status" value="1"/>
</dbReference>
<dbReference type="PROSITE" id="PS00455">
    <property type="entry name" value="AMP_BINDING"/>
    <property type="match status" value="1"/>
</dbReference>
<name>A0A2I0ACG4_9ASPA</name>
<organism evidence="9 10">
    <name type="scientific">Apostasia shenzhenica</name>
    <dbReference type="NCBI Taxonomy" id="1088818"/>
    <lineage>
        <taxon>Eukaryota</taxon>
        <taxon>Viridiplantae</taxon>
        <taxon>Streptophyta</taxon>
        <taxon>Embryophyta</taxon>
        <taxon>Tracheophyta</taxon>
        <taxon>Spermatophyta</taxon>
        <taxon>Magnoliopsida</taxon>
        <taxon>Liliopsida</taxon>
        <taxon>Asparagales</taxon>
        <taxon>Orchidaceae</taxon>
        <taxon>Apostasioideae</taxon>
        <taxon>Apostasia</taxon>
    </lineage>
</organism>
<evidence type="ECO:0000256" key="1">
    <source>
        <dbReference type="ARBA" id="ARBA00006432"/>
    </source>
</evidence>
<dbReference type="AlphaFoldDB" id="A0A2I0ACG4"/>
<evidence type="ECO:0000256" key="6">
    <source>
        <dbReference type="SAM" id="Phobius"/>
    </source>
</evidence>
<keyword evidence="4" id="KW-0547">Nucleotide-binding</keyword>
<keyword evidence="6" id="KW-1133">Transmembrane helix</keyword>
<dbReference type="InterPro" id="IPR000873">
    <property type="entry name" value="AMP-dep_synth/lig_dom"/>
</dbReference>
<evidence type="ECO:0000259" key="8">
    <source>
        <dbReference type="Pfam" id="PF13193"/>
    </source>
</evidence>
<dbReference type="Pfam" id="PF13193">
    <property type="entry name" value="AMP-binding_C"/>
    <property type="match status" value="1"/>
</dbReference>
<dbReference type="EMBL" id="KZ451999">
    <property type="protein sequence ID" value="PKA53234.1"/>
    <property type="molecule type" value="Genomic_DNA"/>
</dbReference>
<dbReference type="FunFam" id="3.30.300.30:FF:000007">
    <property type="entry name" value="4-coumarate--CoA ligase 2"/>
    <property type="match status" value="1"/>
</dbReference>
<dbReference type="GO" id="GO:0009698">
    <property type="term" value="P:phenylpropanoid metabolic process"/>
    <property type="evidence" value="ECO:0007669"/>
    <property type="project" value="UniProtKB-ARBA"/>
</dbReference>
<dbReference type="CDD" id="cd05904">
    <property type="entry name" value="4CL"/>
    <property type="match status" value="1"/>
</dbReference>
<evidence type="ECO:0000256" key="3">
    <source>
        <dbReference type="ARBA" id="ARBA00022598"/>
    </source>
</evidence>
<protein>
    <recommendedName>
        <fullName evidence="2">4-coumarate--CoA ligase</fullName>
        <ecNumber evidence="2">6.2.1.12</ecNumber>
    </recommendedName>
</protein>
<feature type="domain" description="AMP-dependent synthetase/ligase" evidence="7">
    <location>
        <begin position="51"/>
        <end position="413"/>
    </location>
</feature>
<accession>A0A2I0ACG4</accession>
<dbReference type="GO" id="GO:0106290">
    <property type="term" value="F:trans-cinnamate-CoA ligase activity"/>
    <property type="evidence" value="ECO:0007669"/>
    <property type="project" value="UniProtKB-ARBA"/>
</dbReference>
<keyword evidence="6" id="KW-0812">Transmembrane</keyword>
<evidence type="ECO:0000256" key="2">
    <source>
        <dbReference type="ARBA" id="ARBA00012959"/>
    </source>
</evidence>
<dbReference type="STRING" id="1088818.A0A2I0ACG4"/>
<dbReference type="InterPro" id="IPR045851">
    <property type="entry name" value="AMP-bd_C_sf"/>
</dbReference>
<reference evidence="9 10" key="1">
    <citation type="journal article" date="2017" name="Nature">
        <title>The Apostasia genome and the evolution of orchids.</title>
        <authorList>
            <person name="Zhang G.Q."/>
            <person name="Liu K.W."/>
            <person name="Li Z."/>
            <person name="Lohaus R."/>
            <person name="Hsiao Y.Y."/>
            <person name="Niu S.C."/>
            <person name="Wang J.Y."/>
            <person name="Lin Y.C."/>
            <person name="Xu Q."/>
            <person name="Chen L.J."/>
            <person name="Yoshida K."/>
            <person name="Fujiwara S."/>
            <person name="Wang Z.W."/>
            <person name="Zhang Y.Q."/>
            <person name="Mitsuda N."/>
            <person name="Wang M."/>
            <person name="Liu G.H."/>
            <person name="Pecoraro L."/>
            <person name="Huang H.X."/>
            <person name="Xiao X.J."/>
            <person name="Lin M."/>
            <person name="Wu X.Y."/>
            <person name="Wu W.L."/>
            <person name="Chen Y.Y."/>
            <person name="Chang S.B."/>
            <person name="Sakamoto S."/>
            <person name="Ohme-Takagi M."/>
            <person name="Yagi M."/>
            <person name="Zeng S.J."/>
            <person name="Shen C.Y."/>
            <person name="Yeh C.M."/>
            <person name="Luo Y.B."/>
            <person name="Tsai W.C."/>
            <person name="Van de Peer Y."/>
            <person name="Liu Z.J."/>
        </authorList>
    </citation>
    <scope>NUCLEOTIDE SEQUENCE [LARGE SCALE GENOMIC DNA]</scope>
    <source>
        <strain evidence="10">cv. Shenzhen</strain>
        <tissue evidence="9">Stem</tissue>
    </source>
</reference>
<sequence length="554" mass="60713">MNLSIPKSSDLPLLPHPIWFSPETGIYSSKHPPRPLPQNPDQDVVSFLFAKPHQGETALVHSQSGLSISYPELRSMVECMAAGLHRLGISPGQLVLILLPNSVLFPVIVLGVLSAGAAITTMNPLSSSQEIKKQMGTLDLTLVFTSSGKFGTLDELGVPLVAVPENHFYDPLQYPFFHRLLSCNPLLSRRHTIQQSDTAAILFTSGTSGSSKGVVLTHGNFIAMIELFVRFEASQYEKQSWEDVYLAAIPMFHVYGLSLFVLGLLSLGSTVVVMTRFEVLEAVRAIESFGVSHLPVVPPIMAALVRAKDDTGCELRSLKQVSCGAAPLRQKLIQDFLLRFKHVDLIQGYGMTESTAVGTRGFNTKSCKKYTSSGLLAPNMEAKVVDQQIGNCLPPGKIGELWLKGSAIMKGYLNDEMETASIIDKNGWLKTGDVGYFDHDGYLFIVDRLKDVIKYKGFQVAPADLEAILTSHTEIIDAAVTSALDEVAGEIPIAFVVRKHDSNVSETDIMKYIANRVAPYKKVRKVIFVQSIPRNPAGKIMRRALKNSNGVSRM</sequence>
<dbReference type="Proteomes" id="UP000236161">
    <property type="component" value="Unassembled WGS sequence"/>
</dbReference>
<evidence type="ECO:0000256" key="5">
    <source>
        <dbReference type="ARBA" id="ARBA00034252"/>
    </source>
</evidence>
<dbReference type="GO" id="GO:0016207">
    <property type="term" value="F:4-coumarate-CoA ligase activity"/>
    <property type="evidence" value="ECO:0007669"/>
    <property type="project" value="UniProtKB-EC"/>
</dbReference>
<dbReference type="EC" id="6.2.1.12" evidence="2"/>
<dbReference type="Gene3D" id="3.40.50.12780">
    <property type="entry name" value="N-terminal domain of ligase-like"/>
    <property type="match status" value="1"/>
</dbReference>
<comment type="catalytic activity">
    <reaction evidence="5">
        <text>(E)-4-coumarate + ATP + CoA = (E)-4-coumaroyl-CoA + AMP + diphosphate</text>
        <dbReference type="Rhea" id="RHEA:19641"/>
        <dbReference type="ChEBI" id="CHEBI:12876"/>
        <dbReference type="ChEBI" id="CHEBI:30616"/>
        <dbReference type="ChEBI" id="CHEBI:33019"/>
        <dbReference type="ChEBI" id="CHEBI:57287"/>
        <dbReference type="ChEBI" id="CHEBI:85008"/>
        <dbReference type="ChEBI" id="CHEBI:456215"/>
        <dbReference type="EC" id="6.2.1.12"/>
    </reaction>
    <physiologicalReaction direction="left-to-right" evidence="5">
        <dbReference type="Rhea" id="RHEA:19642"/>
    </physiologicalReaction>
</comment>
<keyword evidence="10" id="KW-1185">Reference proteome</keyword>
<feature type="transmembrane region" description="Helical" evidence="6">
    <location>
        <begin position="244"/>
        <end position="267"/>
    </location>
</feature>
<evidence type="ECO:0000256" key="4">
    <source>
        <dbReference type="ARBA" id="ARBA00022840"/>
    </source>
</evidence>
<dbReference type="InterPro" id="IPR042099">
    <property type="entry name" value="ANL_N_sf"/>
</dbReference>
<dbReference type="GO" id="GO:0006744">
    <property type="term" value="P:ubiquinone biosynthetic process"/>
    <property type="evidence" value="ECO:0007669"/>
    <property type="project" value="TreeGrafter"/>
</dbReference>
<proteinExistence type="inferred from homology"/>